<dbReference type="Proteomes" id="UP000243459">
    <property type="component" value="Chromosome 9"/>
</dbReference>
<feature type="region of interest" description="Disordered" evidence="6">
    <location>
        <begin position="357"/>
        <end position="378"/>
    </location>
</feature>
<feature type="coiled-coil region" evidence="5">
    <location>
        <begin position="70"/>
        <end position="175"/>
    </location>
</feature>
<evidence type="ECO:0000313" key="8">
    <source>
        <dbReference type="EMBL" id="ONK58404.1"/>
    </source>
</evidence>
<keyword evidence="4" id="KW-0472">Membrane</keyword>
<proteinExistence type="predicted"/>
<gene>
    <name evidence="8" type="ORF">A4U43_C09F12050</name>
</gene>
<dbReference type="PANTHER" id="PTHR31422:SF3">
    <property type="entry name" value="GTD-BINDING DOMAIN-CONTAINING PROTEIN"/>
    <property type="match status" value="1"/>
</dbReference>
<keyword evidence="3" id="KW-1133">Transmembrane helix</keyword>
<dbReference type="PROSITE" id="PS51775">
    <property type="entry name" value="GTD_BINDING"/>
    <property type="match status" value="1"/>
</dbReference>
<evidence type="ECO:0000256" key="3">
    <source>
        <dbReference type="ARBA" id="ARBA00022989"/>
    </source>
</evidence>
<dbReference type="PANTHER" id="PTHR31422">
    <property type="entry name" value="BNAANNG28530D PROTEIN"/>
    <property type="match status" value="1"/>
</dbReference>
<evidence type="ECO:0000256" key="6">
    <source>
        <dbReference type="SAM" id="MobiDB-lite"/>
    </source>
</evidence>
<dbReference type="InterPro" id="IPR007656">
    <property type="entry name" value="GTD-bd"/>
</dbReference>
<comment type="subcellular location">
    <subcellularLocation>
        <location evidence="1">Membrane</location>
    </subcellularLocation>
</comment>
<evidence type="ECO:0000259" key="7">
    <source>
        <dbReference type="PROSITE" id="PS51775"/>
    </source>
</evidence>
<accession>A0A5P1E705</accession>
<feature type="region of interest" description="Disordered" evidence="6">
    <location>
        <begin position="485"/>
        <end position="520"/>
    </location>
</feature>
<dbReference type="OMA" id="HATEYYS"/>
<keyword evidence="9" id="KW-1185">Reference proteome</keyword>
<dbReference type="GO" id="GO:0080115">
    <property type="term" value="F:myosin XI tail binding"/>
    <property type="evidence" value="ECO:0007669"/>
    <property type="project" value="UniProtKB-ARBA"/>
</dbReference>
<organism evidence="8 9">
    <name type="scientific">Asparagus officinalis</name>
    <name type="common">Garden asparagus</name>
    <dbReference type="NCBI Taxonomy" id="4686"/>
    <lineage>
        <taxon>Eukaryota</taxon>
        <taxon>Viridiplantae</taxon>
        <taxon>Streptophyta</taxon>
        <taxon>Embryophyta</taxon>
        <taxon>Tracheophyta</taxon>
        <taxon>Spermatophyta</taxon>
        <taxon>Magnoliopsida</taxon>
        <taxon>Liliopsida</taxon>
        <taxon>Asparagales</taxon>
        <taxon>Asparagaceae</taxon>
        <taxon>Asparagoideae</taxon>
        <taxon>Asparagus</taxon>
    </lineage>
</organism>
<evidence type="ECO:0000256" key="4">
    <source>
        <dbReference type="ARBA" id="ARBA00023136"/>
    </source>
</evidence>
<dbReference type="AlphaFoldDB" id="A0A5P1E705"/>
<dbReference type="GO" id="GO:0016020">
    <property type="term" value="C:membrane"/>
    <property type="evidence" value="ECO:0007669"/>
    <property type="project" value="UniProtKB-SubCell"/>
</dbReference>
<evidence type="ECO:0000256" key="2">
    <source>
        <dbReference type="ARBA" id="ARBA00022692"/>
    </source>
</evidence>
<reference evidence="9" key="1">
    <citation type="journal article" date="2017" name="Nat. Commun.">
        <title>The asparagus genome sheds light on the origin and evolution of a young Y chromosome.</title>
        <authorList>
            <person name="Harkess A."/>
            <person name="Zhou J."/>
            <person name="Xu C."/>
            <person name="Bowers J.E."/>
            <person name="Van der Hulst R."/>
            <person name="Ayyampalayam S."/>
            <person name="Mercati F."/>
            <person name="Riccardi P."/>
            <person name="McKain M.R."/>
            <person name="Kakrana A."/>
            <person name="Tang H."/>
            <person name="Ray J."/>
            <person name="Groenendijk J."/>
            <person name="Arikit S."/>
            <person name="Mathioni S.M."/>
            <person name="Nakano M."/>
            <person name="Shan H."/>
            <person name="Telgmann-Rauber A."/>
            <person name="Kanno A."/>
            <person name="Yue Z."/>
            <person name="Chen H."/>
            <person name="Li W."/>
            <person name="Chen Y."/>
            <person name="Xu X."/>
            <person name="Zhang Y."/>
            <person name="Luo S."/>
            <person name="Chen H."/>
            <person name="Gao J."/>
            <person name="Mao Z."/>
            <person name="Pires J.C."/>
            <person name="Luo M."/>
            <person name="Kudrna D."/>
            <person name="Wing R.A."/>
            <person name="Meyers B.C."/>
            <person name="Yi K."/>
            <person name="Kong H."/>
            <person name="Lavrijsen P."/>
            <person name="Sunseri F."/>
            <person name="Falavigna A."/>
            <person name="Ye Y."/>
            <person name="Leebens-Mack J.H."/>
            <person name="Chen G."/>
        </authorList>
    </citation>
    <scope>NUCLEOTIDE SEQUENCE [LARGE SCALE GENOMIC DNA]</scope>
    <source>
        <strain evidence="9">cv. DH0086</strain>
    </source>
</reference>
<sequence>MRLSWQKEEGIGDNFGCESKEENSVGCLGFGDGKRIVEDVDSTVAETAHATEYYSVEDTASATRDVHASNQNMELIIRNLERELEEAQAAHASLYLELEKERSAAATAADEAMAMILRLQSEKAAVQMEARQYQRMIEEKSAYDGEEMEILKEIIVRRERENNFLQKEVEAYRQMLSGEITGDKPEFLFDSSEDPTLMLTTICESIRKKERIHGKMKHTDDIAGIHYPELPVPGEECKEKGIVTVEVYPSGECQNSSFNEDAVGYKLDGAQNLGFCEESSCLCSDDHAGRESNTELRIPIDGLNGDDKKGAKRSRNSSLFEAESSVLDVHVIEDKHKLGVEEYEKSSNILKMASAPELSGKSDVPDELPGSSNVDISRKTSLPNRVGVEQDIQRSYSEMTIGRQLLDTLIDNTSYNDMRSPMSSVDSKRFKLETEVEILRKRLKTIQQGRENLDFAMGYRENETFQLQLLEEIACQLQEIRKLTGPGRSTRQASLPPLSSKVRTKKRRSRSVSWGLNESA</sequence>
<name>A0A5P1E705_ASPOF</name>
<dbReference type="EMBL" id="CM007389">
    <property type="protein sequence ID" value="ONK58404.1"/>
    <property type="molecule type" value="Genomic_DNA"/>
</dbReference>
<keyword evidence="5" id="KW-0175">Coiled coil</keyword>
<evidence type="ECO:0000256" key="1">
    <source>
        <dbReference type="ARBA" id="ARBA00004370"/>
    </source>
</evidence>
<keyword evidence="2" id="KW-0812">Transmembrane</keyword>
<feature type="domain" description="GTD-binding" evidence="7">
    <location>
        <begin position="75"/>
        <end position="173"/>
    </location>
</feature>
<evidence type="ECO:0000313" key="9">
    <source>
        <dbReference type="Proteomes" id="UP000243459"/>
    </source>
</evidence>
<evidence type="ECO:0000256" key="5">
    <source>
        <dbReference type="SAM" id="Coils"/>
    </source>
</evidence>
<dbReference type="Gramene" id="ONK58404">
    <property type="protein sequence ID" value="ONK58404"/>
    <property type="gene ID" value="A4U43_C09F12050"/>
</dbReference>
<protein>
    <recommendedName>
        <fullName evidence="7">GTD-binding domain-containing protein</fullName>
    </recommendedName>
</protein>
<dbReference type="Pfam" id="PF04576">
    <property type="entry name" value="Zein-binding"/>
    <property type="match status" value="1"/>
</dbReference>